<evidence type="ECO:0000256" key="3">
    <source>
        <dbReference type="ARBA" id="ARBA00022598"/>
    </source>
</evidence>
<evidence type="ECO:0000256" key="4">
    <source>
        <dbReference type="ARBA" id="ARBA00034003"/>
    </source>
</evidence>
<dbReference type="InterPro" id="IPR012310">
    <property type="entry name" value="DNA_ligase_ATP-dep_cent"/>
</dbReference>
<evidence type="ECO:0000259" key="7">
    <source>
        <dbReference type="Pfam" id="PF04679"/>
    </source>
</evidence>
<keyword evidence="3 8" id="KW-0436">Ligase</keyword>
<dbReference type="EC" id="6.5.1.1" evidence="2"/>
<comment type="catalytic activity">
    <reaction evidence="4">
        <text>ATP + (deoxyribonucleotide)n-3'-hydroxyl + 5'-phospho-(deoxyribonucleotide)m = (deoxyribonucleotide)n+m + AMP + diphosphate.</text>
        <dbReference type="EC" id="6.5.1.1"/>
    </reaction>
</comment>
<protein>
    <recommendedName>
        <fullName evidence="2">DNA ligase (ATP)</fullName>
        <ecNumber evidence="2">6.5.1.1</ecNumber>
    </recommendedName>
</protein>
<dbReference type="GO" id="GO:0006310">
    <property type="term" value="P:DNA recombination"/>
    <property type="evidence" value="ECO:0007669"/>
    <property type="project" value="InterPro"/>
</dbReference>
<dbReference type="PANTHER" id="PTHR45674">
    <property type="entry name" value="DNA LIGASE 1/3 FAMILY MEMBER"/>
    <property type="match status" value="1"/>
</dbReference>
<proteinExistence type="inferred from homology"/>
<evidence type="ECO:0000313" key="9">
    <source>
        <dbReference type="Proteomes" id="UP000282971"/>
    </source>
</evidence>
<feature type="region of interest" description="Disordered" evidence="5">
    <location>
        <begin position="255"/>
        <end position="274"/>
    </location>
</feature>
<sequence length="340" mass="37310">MSDVAPIAPMEARLVSALPDAPGWQFEPKWDGFRAIIVRDGARIALWSKAGKRLERYFPELVDAVAGCRERRFILDGEIILPKGGSLSFDALQQRLHPAPSRIAKLSVATPAQLMLFDCLASGPDQLADQPLTARRRALEAFHARASSASLLLSHKSEKRAAAQAWLAQSGGALDGVVAKRLDQPYQSGKRAMLKVKVHRSADCVVGGLRRAEDGRIVSLLLGLYDDTGLLHHVGFTAAIRAEDHSALERRIRPHRDGAGFDGKSPDGPSRWSAGRDRHWEPLTPALVVEVAYDQVTGDRFRHGTRILRWRPDKAPRQCGMEQLVREASPADLAAIDQAV</sequence>
<dbReference type="PROSITE" id="PS00697">
    <property type="entry name" value="DNA_LIGASE_A1"/>
    <property type="match status" value="1"/>
</dbReference>
<dbReference type="InterPro" id="IPR044117">
    <property type="entry name" value="OBF_LigC-like"/>
</dbReference>
<evidence type="ECO:0000313" key="8">
    <source>
        <dbReference type="EMBL" id="RVT90369.1"/>
    </source>
</evidence>
<dbReference type="Gene3D" id="2.40.50.140">
    <property type="entry name" value="Nucleic acid-binding proteins"/>
    <property type="match status" value="1"/>
</dbReference>
<evidence type="ECO:0000256" key="1">
    <source>
        <dbReference type="ARBA" id="ARBA00007572"/>
    </source>
</evidence>
<evidence type="ECO:0000256" key="2">
    <source>
        <dbReference type="ARBA" id="ARBA00012727"/>
    </source>
</evidence>
<reference evidence="8 9" key="1">
    <citation type="submission" date="2019-01" db="EMBL/GenBank/DDBJ databases">
        <authorList>
            <person name="Chen W.-M."/>
        </authorList>
    </citation>
    <scope>NUCLEOTIDE SEQUENCE [LARGE SCALE GENOMIC DNA]</scope>
    <source>
        <strain evidence="8 9">CCP-7</strain>
    </source>
</reference>
<dbReference type="RefSeq" id="WP_127745625.1">
    <property type="nucleotide sequence ID" value="NZ_SACN01000003.1"/>
</dbReference>
<dbReference type="GO" id="GO:0003910">
    <property type="term" value="F:DNA ligase (ATP) activity"/>
    <property type="evidence" value="ECO:0007669"/>
    <property type="project" value="UniProtKB-EC"/>
</dbReference>
<accession>A0A437LY63</accession>
<dbReference type="InterPro" id="IPR012309">
    <property type="entry name" value="DNA_ligase_ATP-dep_C"/>
</dbReference>
<dbReference type="CDD" id="cd07970">
    <property type="entry name" value="OBF_DNA_ligase_LigC"/>
    <property type="match status" value="1"/>
</dbReference>
<comment type="similarity">
    <text evidence="1">Belongs to the ATP-dependent DNA ligase family.</text>
</comment>
<dbReference type="InterPro" id="IPR012340">
    <property type="entry name" value="NA-bd_OB-fold"/>
</dbReference>
<dbReference type="GO" id="GO:0005524">
    <property type="term" value="F:ATP binding"/>
    <property type="evidence" value="ECO:0007669"/>
    <property type="project" value="InterPro"/>
</dbReference>
<dbReference type="Pfam" id="PF01068">
    <property type="entry name" value="DNA_ligase_A_M"/>
    <property type="match status" value="1"/>
</dbReference>
<organism evidence="8 9">
    <name type="scientific">Sphingomonas crocodyli</name>
    <dbReference type="NCBI Taxonomy" id="1979270"/>
    <lineage>
        <taxon>Bacteria</taxon>
        <taxon>Pseudomonadati</taxon>
        <taxon>Pseudomonadota</taxon>
        <taxon>Alphaproteobacteria</taxon>
        <taxon>Sphingomonadales</taxon>
        <taxon>Sphingomonadaceae</taxon>
        <taxon>Sphingomonas</taxon>
    </lineage>
</organism>
<dbReference type="CDD" id="cd07905">
    <property type="entry name" value="Adenylation_DNA_ligase_LigC"/>
    <property type="match status" value="1"/>
</dbReference>
<feature type="domain" description="ATP-dependent DNA ligase family profile" evidence="6">
    <location>
        <begin position="23"/>
        <end position="197"/>
    </location>
</feature>
<dbReference type="GO" id="GO:0006281">
    <property type="term" value="P:DNA repair"/>
    <property type="evidence" value="ECO:0007669"/>
    <property type="project" value="InterPro"/>
</dbReference>
<comment type="caution">
    <text evidence="8">The sequence shown here is derived from an EMBL/GenBank/DDBJ whole genome shotgun (WGS) entry which is preliminary data.</text>
</comment>
<keyword evidence="9" id="KW-1185">Reference proteome</keyword>
<dbReference type="PROSITE" id="PS00268">
    <property type="entry name" value="CECROPIN"/>
    <property type="match status" value="1"/>
</dbReference>
<dbReference type="PANTHER" id="PTHR45674:SF4">
    <property type="entry name" value="DNA LIGASE 1"/>
    <property type="match status" value="1"/>
</dbReference>
<dbReference type="SUPFAM" id="SSF56091">
    <property type="entry name" value="DNA ligase/mRNA capping enzyme, catalytic domain"/>
    <property type="match status" value="1"/>
</dbReference>
<dbReference type="SUPFAM" id="SSF50249">
    <property type="entry name" value="Nucleic acid-binding proteins"/>
    <property type="match status" value="1"/>
</dbReference>
<evidence type="ECO:0000256" key="5">
    <source>
        <dbReference type="SAM" id="MobiDB-lite"/>
    </source>
</evidence>
<dbReference type="NCBIfam" id="NF006078">
    <property type="entry name" value="PRK08224.1"/>
    <property type="match status" value="1"/>
</dbReference>
<dbReference type="InterPro" id="IPR044119">
    <property type="entry name" value="Adenylation_LigC-like"/>
</dbReference>
<gene>
    <name evidence="8" type="ORF">EOD43_19075</name>
</gene>
<feature type="domain" description="DNA ligase ATP-dependent C-terminal" evidence="7">
    <location>
        <begin position="215"/>
        <end position="314"/>
    </location>
</feature>
<dbReference type="InterPro" id="IPR050191">
    <property type="entry name" value="ATP-dep_DNA_ligase"/>
</dbReference>
<dbReference type="Proteomes" id="UP000282971">
    <property type="component" value="Unassembled WGS sequence"/>
</dbReference>
<dbReference type="EMBL" id="SACN01000003">
    <property type="protein sequence ID" value="RVT90369.1"/>
    <property type="molecule type" value="Genomic_DNA"/>
</dbReference>
<dbReference type="OrthoDB" id="9770771at2"/>
<dbReference type="AlphaFoldDB" id="A0A437LY63"/>
<name>A0A437LY63_9SPHN</name>
<dbReference type="InterPro" id="IPR016059">
    <property type="entry name" value="DNA_ligase_ATP-dep_CS"/>
</dbReference>
<evidence type="ECO:0000259" key="6">
    <source>
        <dbReference type="Pfam" id="PF01068"/>
    </source>
</evidence>
<dbReference type="Gene3D" id="3.30.470.30">
    <property type="entry name" value="DNA ligase/mRNA capping enzyme"/>
    <property type="match status" value="1"/>
</dbReference>
<dbReference type="Pfam" id="PF04679">
    <property type="entry name" value="DNA_ligase_A_C"/>
    <property type="match status" value="1"/>
</dbReference>